<evidence type="ECO:0000256" key="2">
    <source>
        <dbReference type="SAM" id="Coils"/>
    </source>
</evidence>
<gene>
    <name evidence="4" type="ORF">SAMN05421738_12114</name>
</gene>
<dbReference type="OrthoDB" id="3035199at2"/>
<protein>
    <submittedName>
        <fullName evidence="4">Initiator Replication protein</fullName>
    </submittedName>
</protein>
<proteinExistence type="inferred from homology"/>
<dbReference type="Pfam" id="PF21205">
    <property type="entry name" value="Rep3_C"/>
    <property type="match status" value="1"/>
</dbReference>
<dbReference type="EMBL" id="FOUZ01000021">
    <property type="protein sequence ID" value="SFN69678.1"/>
    <property type="molecule type" value="Genomic_DNA"/>
</dbReference>
<dbReference type="GO" id="GO:0003887">
    <property type="term" value="F:DNA-directed DNA polymerase activity"/>
    <property type="evidence" value="ECO:0007669"/>
    <property type="project" value="InterPro"/>
</dbReference>
<name>A0A1I5B4M2_9FLAO</name>
<reference evidence="5" key="1">
    <citation type="submission" date="2016-10" db="EMBL/GenBank/DDBJ databases">
        <authorList>
            <person name="Varghese N."/>
            <person name="Submissions S."/>
        </authorList>
    </citation>
    <scope>NUCLEOTIDE SEQUENCE [LARGE SCALE GENOMIC DNA]</scope>
    <source>
        <strain evidence="5">XJ109</strain>
    </source>
</reference>
<sequence length="333" mass="39768">MAKVENKEIIQSYILTTAKYDFSVYEKRILYRIIELNQYLIEGKKLNEKYILDSNSQGDITYTLPINLFLKENDSTNHKEVKKALENLKRKELTYEDDKMWASLSIIANPKINKYSEKVTFTIDKMINDALIDFSKGFKKYELKVAMEFESTYSMRFYEILSNQKKPINYTIETLKDMFQISNKYKLTADFIKRIIEPAKKELDEKSPYTFHYNTIKTGRKITGIRFIPIHQPQFEDPELKKKRLNKQISNRWYISKNIEDYLIHNFDFTKKELNNNLNLFEGLYNKLTEEEIIDFLVDLREPSSYADNQKAFIIGALKKKDEQLFEKIFLRK</sequence>
<keyword evidence="2" id="KW-0175">Coiled coil</keyword>
<accession>A0A1I5B4M2</accession>
<dbReference type="InterPro" id="IPR036390">
    <property type="entry name" value="WH_DNA-bd_sf"/>
</dbReference>
<dbReference type="Gene3D" id="1.10.10.10">
    <property type="entry name" value="Winged helix-like DNA-binding domain superfamily/Winged helix DNA-binding domain"/>
    <property type="match status" value="2"/>
</dbReference>
<evidence type="ECO:0000256" key="1">
    <source>
        <dbReference type="ARBA" id="ARBA00038283"/>
    </source>
</evidence>
<dbReference type="STRING" id="684065.SAMN05421738_12114"/>
<feature type="coiled-coil region" evidence="2">
    <location>
        <begin position="71"/>
        <end position="98"/>
    </location>
</feature>
<comment type="similarity">
    <text evidence="1">Belongs to the initiator RepB protein family.</text>
</comment>
<dbReference type="AlphaFoldDB" id="A0A1I5B4M2"/>
<dbReference type="InterPro" id="IPR000525">
    <property type="entry name" value="Initiator_Rep_WH1"/>
</dbReference>
<evidence type="ECO:0000259" key="3">
    <source>
        <dbReference type="Pfam" id="PF01051"/>
    </source>
</evidence>
<dbReference type="InterPro" id="IPR036388">
    <property type="entry name" value="WH-like_DNA-bd_sf"/>
</dbReference>
<evidence type="ECO:0000313" key="5">
    <source>
        <dbReference type="Proteomes" id="UP000199149"/>
    </source>
</evidence>
<dbReference type="Pfam" id="PF01051">
    <property type="entry name" value="Rep3_N"/>
    <property type="match status" value="1"/>
</dbReference>
<organism evidence="4 5">
    <name type="scientific">Algoriella xinjiangensis</name>
    <dbReference type="NCBI Taxonomy" id="684065"/>
    <lineage>
        <taxon>Bacteria</taxon>
        <taxon>Pseudomonadati</taxon>
        <taxon>Bacteroidota</taxon>
        <taxon>Flavobacteriia</taxon>
        <taxon>Flavobacteriales</taxon>
        <taxon>Weeksellaceae</taxon>
        <taxon>Algoriella</taxon>
    </lineage>
</organism>
<keyword evidence="5" id="KW-1185">Reference proteome</keyword>
<dbReference type="RefSeq" id="WP_092910494.1">
    <property type="nucleotide sequence ID" value="NZ_FOUZ01000021.1"/>
</dbReference>
<feature type="domain" description="Initiator Rep protein WH1" evidence="3">
    <location>
        <begin position="9"/>
        <end position="162"/>
    </location>
</feature>
<evidence type="ECO:0000313" key="4">
    <source>
        <dbReference type="EMBL" id="SFN69678.1"/>
    </source>
</evidence>
<dbReference type="Proteomes" id="UP000199149">
    <property type="component" value="Unassembled WGS sequence"/>
</dbReference>
<dbReference type="GO" id="GO:0006270">
    <property type="term" value="P:DNA replication initiation"/>
    <property type="evidence" value="ECO:0007669"/>
    <property type="project" value="InterPro"/>
</dbReference>
<dbReference type="SUPFAM" id="SSF46785">
    <property type="entry name" value="Winged helix' DNA-binding domain"/>
    <property type="match status" value="2"/>
</dbReference>